<feature type="domain" description="KAP NTPase" evidence="1">
    <location>
        <begin position="31"/>
        <end position="340"/>
    </location>
</feature>
<sequence length="477" mass="52778">MAELTALYRRPEALLNDDADPFPKGDQHQFFAENLTRLVSAIEQPFVIALNGRWGTGKTTFIERWRSLLVLESIVPVTFNAWDTDFGDDPLIAMLGTLHLALQGAALSEAENPAVDIAWAAVREASSKLIRRNAVAMSKLAVQAIAVAAGAGALPLTTAVESVVEDAAKDRIANFEEGRRSLANFRIALGNLVEAVRDPEHPERPLVFFIDELDRCRPSYAIQLLEDLKHCFNVPGIVFVLAIDREQLAHAVRAVYGAGFDGDQYLRRFFDVELQVPTLTRDAFLTSVFARIGVVEFMRKRGNNPVHVDLLVETLAELSNVFDLSLRTQEQIAAQIAAIVRMLDPRFYFPEQLVATLAVVRVAAGGLYAKLRTGHAEILDVVKHVAEYPAGVTWVKNGGINNFVVPLFYQGASPEERARVARQVEQGTRFVDIPLAQNELVAVINGLRMPDLHGQPRNLLKHCLNVLDMTARYQADG</sequence>
<evidence type="ECO:0000313" key="3">
    <source>
        <dbReference type="Proteomes" id="UP001161325"/>
    </source>
</evidence>
<evidence type="ECO:0000259" key="1">
    <source>
        <dbReference type="Pfam" id="PF07693"/>
    </source>
</evidence>
<evidence type="ECO:0000313" key="2">
    <source>
        <dbReference type="EMBL" id="GLC25398.1"/>
    </source>
</evidence>
<gene>
    <name evidence="2" type="ORF">rosag_19110</name>
</gene>
<protein>
    <recommendedName>
        <fullName evidence="1">KAP NTPase domain-containing protein</fullName>
    </recommendedName>
</protein>
<reference evidence="2" key="1">
    <citation type="submission" date="2022-08" db="EMBL/GenBank/DDBJ databases">
        <title>Draft genome sequencing of Roseisolibacter agri AW1220.</title>
        <authorList>
            <person name="Tobiishi Y."/>
            <person name="Tonouchi A."/>
        </authorList>
    </citation>
    <scope>NUCLEOTIDE SEQUENCE</scope>
    <source>
        <strain evidence="2">AW1220</strain>
    </source>
</reference>
<dbReference type="RefSeq" id="WP_284349855.1">
    <property type="nucleotide sequence ID" value="NZ_BRXS01000003.1"/>
</dbReference>
<dbReference type="AlphaFoldDB" id="A0AA37QEQ0"/>
<dbReference type="SUPFAM" id="SSF52540">
    <property type="entry name" value="P-loop containing nucleoside triphosphate hydrolases"/>
    <property type="match status" value="1"/>
</dbReference>
<name>A0AA37QEQ0_9BACT</name>
<dbReference type="EMBL" id="BRXS01000003">
    <property type="protein sequence ID" value="GLC25398.1"/>
    <property type="molecule type" value="Genomic_DNA"/>
</dbReference>
<dbReference type="InterPro" id="IPR011646">
    <property type="entry name" value="KAP_P-loop"/>
</dbReference>
<organism evidence="2 3">
    <name type="scientific">Roseisolibacter agri</name>
    <dbReference type="NCBI Taxonomy" id="2014610"/>
    <lineage>
        <taxon>Bacteria</taxon>
        <taxon>Pseudomonadati</taxon>
        <taxon>Gemmatimonadota</taxon>
        <taxon>Gemmatimonadia</taxon>
        <taxon>Gemmatimonadales</taxon>
        <taxon>Gemmatimonadaceae</taxon>
        <taxon>Roseisolibacter</taxon>
    </lineage>
</organism>
<proteinExistence type="predicted"/>
<dbReference type="InterPro" id="IPR027417">
    <property type="entry name" value="P-loop_NTPase"/>
</dbReference>
<comment type="caution">
    <text evidence="2">The sequence shown here is derived from an EMBL/GenBank/DDBJ whole genome shotgun (WGS) entry which is preliminary data.</text>
</comment>
<dbReference type="Pfam" id="PF07693">
    <property type="entry name" value="KAP_NTPase"/>
    <property type="match status" value="1"/>
</dbReference>
<dbReference type="Proteomes" id="UP001161325">
    <property type="component" value="Unassembled WGS sequence"/>
</dbReference>
<keyword evidence="3" id="KW-1185">Reference proteome</keyword>
<accession>A0AA37QEQ0</accession>